<name>A0ABY3M782_9FLAO</name>
<dbReference type="EMBL" id="VSKN01000032">
    <property type="protein sequence ID" value="TYC08489.1"/>
    <property type="molecule type" value="Genomic_DNA"/>
</dbReference>
<dbReference type="Proteomes" id="UP000323621">
    <property type="component" value="Unassembled WGS sequence"/>
</dbReference>
<evidence type="ECO:0000313" key="9">
    <source>
        <dbReference type="EMBL" id="TYC08489.1"/>
    </source>
</evidence>
<protein>
    <recommendedName>
        <fullName evidence="2">prolyl oligopeptidase</fullName>
        <ecNumber evidence="2">3.4.21.26</ecNumber>
    </recommendedName>
</protein>
<keyword evidence="6" id="KW-0732">Signal</keyword>
<sequence length="717" mass="80559">MRNILVFAMVVLFGTTVFAQWNYPTTKKIEVSDTYFGVTYNDNYRWLEDMKNPEVASWFKQQADLTDATMNTISGRDELIAEWRKLDKLQPASYGNMTKEGGRIFFQKRMPGEKVSKVYYRENMDSPEILLFDPLTFIDGKTLSVGDAIPSYDGKKLIISYSENGAEVSTIQVMDVDTKKFLPDLIPATAGAMGWTFDNSAFMYMWIKSADNNDPEGRLNPKTKLHTLGTDSDTDSDFFSNETYPNLNIESKSYPYVYLSKHAKDYVFAGEGTVQNEMTLFYAPISQFDSGEIAWKTLSKTTDKLVGGLDVFDDKIYAITYKDADNYKLVSTDLKNPNWDNATVVVPEKTMILKSSIRCKDYFLLRYSDGINSHLYKYNPKNNTTSKVELPFIGTVYFRSLDSKSNEYLVGVTSWNKPFTEFLFNAETEKFKASPFNKPSVYPAEYNDLVVEEVEVKGHDGVMIPLSIIYKKGTKKEGSNVCFMDSYGAYGYSMTPYFSDRYASLAVKNVVIAVPHVRGGSEKGEAWYKAGFKTTKPNTWKDFISCAEYLIDQGFTQSSKLSGMGTSAGGILISRAITERPDLFAAAICNVGCANAMRLEFSSNGPVNIPEFGTVNDNIESKALYEMDGMQHVKEGVEYPAVICIAGWTDPRVAAWQPGKFAAAVQNASASDKPVLMKVNYDNGHFTEDREVTWANFADQLAFAMWQSGHPDFQPKG</sequence>
<dbReference type="Pfam" id="PF00326">
    <property type="entry name" value="Peptidase_S9"/>
    <property type="match status" value="1"/>
</dbReference>
<keyword evidence="5" id="KW-0720">Serine protease</keyword>
<feature type="domain" description="Peptidase S9A N-terminal" evidence="8">
    <location>
        <begin position="24"/>
        <end position="430"/>
    </location>
</feature>
<dbReference type="InterPro" id="IPR051167">
    <property type="entry name" value="Prolyl_oligopep/macrocyclase"/>
</dbReference>
<dbReference type="InterPro" id="IPR001375">
    <property type="entry name" value="Peptidase_S9_cat"/>
</dbReference>
<dbReference type="RefSeq" id="WP_148381586.1">
    <property type="nucleotide sequence ID" value="NZ_VSKN01000032.1"/>
</dbReference>
<keyword evidence="3" id="KW-0645">Protease</keyword>
<evidence type="ECO:0000259" key="7">
    <source>
        <dbReference type="Pfam" id="PF00326"/>
    </source>
</evidence>
<dbReference type="PANTHER" id="PTHR42881:SF2">
    <property type="entry name" value="PROLYL ENDOPEPTIDASE"/>
    <property type="match status" value="1"/>
</dbReference>
<dbReference type="PRINTS" id="PR00862">
    <property type="entry name" value="PROLIGOPTASE"/>
</dbReference>
<feature type="signal peptide" evidence="6">
    <location>
        <begin position="1"/>
        <end position="19"/>
    </location>
</feature>
<keyword evidence="10" id="KW-1185">Reference proteome</keyword>
<feature type="domain" description="Peptidase S9 prolyl oligopeptidase catalytic" evidence="7">
    <location>
        <begin position="497"/>
        <end position="707"/>
    </location>
</feature>
<dbReference type="InterPro" id="IPR029058">
    <property type="entry name" value="AB_hydrolase_fold"/>
</dbReference>
<evidence type="ECO:0000256" key="3">
    <source>
        <dbReference type="ARBA" id="ARBA00022670"/>
    </source>
</evidence>
<dbReference type="PANTHER" id="PTHR42881">
    <property type="entry name" value="PROLYL ENDOPEPTIDASE"/>
    <property type="match status" value="1"/>
</dbReference>
<comment type="catalytic activity">
    <reaction evidence="1">
        <text>Hydrolysis of Pro-|-Xaa &gt;&gt; Ala-|-Xaa in oligopeptides.</text>
        <dbReference type="EC" id="3.4.21.26"/>
    </reaction>
</comment>
<evidence type="ECO:0000313" key="10">
    <source>
        <dbReference type="Proteomes" id="UP000323621"/>
    </source>
</evidence>
<keyword evidence="4" id="KW-0378">Hydrolase</keyword>
<evidence type="ECO:0000256" key="5">
    <source>
        <dbReference type="ARBA" id="ARBA00022825"/>
    </source>
</evidence>
<dbReference type="SUPFAM" id="SSF50993">
    <property type="entry name" value="Peptidase/esterase 'gauge' domain"/>
    <property type="match status" value="1"/>
</dbReference>
<dbReference type="EC" id="3.4.21.26" evidence="2"/>
<dbReference type="Pfam" id="PF02897">
    <property type="entry name" value="Peptidase_S9_N"/>
    <property type="match status" value="1"/>
</dbReference>
<evidence type="ECO:0000256" key="4">
    <source>
        <dbReference type="ARBA" id="ARBA00022801"/>
    </source>
</evidence>
<evidence type="ECO:0000256" key="6">
    <source>
        <dbReference type="SAM" id="SignalP"/>
    </source>
</evidence>
<evidence type="ECO:0000256" key="1">
    <source>
        <dbReference type="ARBA" id="ARBA00001070"/>
    </source>
</evidence>
<evidence type="ECO:0000259" key="8">
    <source>
        <dbReference type="Pfam" id="PF02897"/>
    </source>
</evidence>
<comment type="caution">
    <text evidence="9">The sequence shown here is derived from an EMBL/GenBank/DDBJ whole genome shotgun (WGS) entry which is preliminary data.</text>
</comment>
<dbReference type="InterPro" id="IPR023302">
    <property type="entry name" value="Pept_S9A_N"/>
</dbReference>
<dbReference type="SUPFAM" id="SSF53474">
    <property type="entry name" value="alpha/beta-Hydrolases"/>
    <property type="match status" value="1"/>
</dbReference>
<accession>A0ABY3M782</accession>
<feature type="chain" id="PRO_5046721317" description="prolyl oligopeptidase" evidence="6">
    <location>
        <begin position="20"/>
        <end position="717"/>
    </location>
</feature>
<reference evidence="9 10" key="1">
    <citation type="submission" date="2019-08" db="EMBL/GenBank/DDBJ databases">
        <title>Genomes of Antarctic Bizionia species.</title>
        <authorList>
            <person name="Bowman J.P."/>
        </authorList>
    </citation>
    <scope>NUCLEOTIDE SEQUENCE [LARGE SCALE GENOMIC DNA]</scope>
    <source>
        <strain evidence="9 10">IC164</strain>
    </source>
</reference>
<dbReference type="Gene3D" id="3.40.50.1820">
    <property type="entry name" value="alpha/beta hydrolase"/>
    <property type="match status" value="1"/>
</dbReference>
<organism evidence="9 10">
    <name type="scientific">Bizionia gelidisalsuginis</name>
    <dbReference type="NCBI Taxonomy" id="291188"/>
    <lineage>
        <taxon>Bacteria</taxon>
        <taxon>Pseudomonadati</taxon>
        <taxon>Bacteroidota</taxon>
        <taxon>Flavobacteriia</taxon>
        <taxon>Flavobacteriales</taxon>
        <taxon>Flavobacteriaceae</taxon>
        <taxon>Bizionia</taxon>
    </lineage>
</organism>
<gene>
    <name evidence="9" type="ORF">ES677_14185</name>
</gene>
<evidence type="ECO:0000256" key="2">
    <source>
        <dbReference type="ARBA" id="ARBA00011897"/>
    </source>
</evidence>
<dbReference type="InterPro" id="IPR002470">
    <property type="entry name" value="Peptidase_S9A"/>
</dbReference>
<dbReference type="Gene3D" id="2.130.10.120">
    <property type="entry name" value="Prolyl oligopeptidase, N-terminal domain"/>
    <property type="match status" value="1"/>
</dbReference>
<proteinExistence type="predicted"/>